<feature type="compositionally biased region" description="Basic residues" evidence="1">
    <location>
        <begin position="145"/>
        <end position="155"/>
    </location>
</feature>
<organism evidence="3 4">
    <name type="scientific">Linderina pennispora</name>
    <dbReference type="NCBI Taxonomy" id="61395"/>
    <lineage>
        <taxon>Eukaryota</taxon>
        <taxon>Fungi</taxon>
        <taxon>Fungi incertae sedis</taxon>
        <taxon>Zoopagomycota</taxon>
        <taxon>Kickxellomycotina</taxon>
        <taxon>Kickxellomycetes</taxon>
        <taxon>Kickxellales</taxon>
        <taxon>Kickxellaceae</taxon>
        <taxon>Linderina</taxon>
    </lineage>
</organism>
<gene>
    <name evidence="3" type="ORF">DL89DRAFT_290595</name>
</gene>
<comment type="caution">
    <text evidence="3">The sequence shown here is derived from an EMBL/GenBank/DDBJ whole genome shotgun (WGS) entry which is preliminary data.</text>
</comment>
<evidence type="ECO:0000256" key="2">
    <source>
        <dbReference type="SAM" id="Phobius"/>
    </source>
</evidence>
<reference evidence="3 4" key="1">
    <citation type="submission" date="2016-07" db="EMBL/GenBank/DDBJ databases">
        <title>Pervasive Adenine N6-methylation of Active Genes in Fungi.</title>
        <authorList>
            <consortium name="DOE Joint Genome Institute"/>
            <person name="Mondo S.J."/>
            <person name="Dannebaum R.O."/>
            <person name="Kuo R.C."/>
            <person name="Labutti K."/>
            <person name="Haridas S."/>
            <person name="Kuo A."/>
            <person name="Salamov A."/>
            <person name="Ahrendt S.R."/>
            <person name="Lipzen A."/>
            <person name="Sullivan W."/>
            <person name="Andreopoulos W.B."/>
            <person name="Clum A."/>
            <person name="Lindquist E."/>
            <person name="Daum C."/>
            <person name="Ramamoorthy G.K."/>
            <person name="Gryganskyi A."/>
            <person name="Culley D."/>
            <person name="Magnuson J.K."/>
            <person name="James T.Y."/>
            <person name="O'Malley M.A."/>
            <person name="Stajich J.E."/>
            <person name="Spatafora J.W."/>
            <person name="Visel A."/>
            <person name="Grigoriev I.V."/>
        </authorList>
    </citation>
    <scope>NUCLEOTIDE SEQUENCE [LARGE SCALE GENOMIC DNA]</scope>
    <source>
        <strain evidence="3 4">ATCC 12442</strain>
    </source>
</reference>
<proteinExistence type="predicted"/>
<dbReference type="Proteomes" id="UP000193922">
    <property type="component" value="Unassembled WGS sequence"/>
</dbReference>
<keyword evidence="2" id="KW-0812">Transmembrane</keyword>
<protein>
    <submittedName>
        <fullName evidence="3">Uncharacterized protein</fullName>
    </submittedName>
</protein>
<feature type="region of interest" description="Disordered" evidence="1">
    <location>
        <begin position="121"/>
        <end position="155"/>
    </location>
</feature>
<keyword evidence="2" id="KW-0472">Membrane</keyword>
<name>A0A1Y1WGS3_9FUNG</name>
<evidence type="ECO:0000256" key="1">
    <source>
        <dbReference type="SAM" id="MobiDB-lite"/>
    </source>
</evidence>
<dbReference type="EMBL" id="MCFD01000002">
    <property type="protein sequence ID" value="ORX72760.1"/>
    <property type="molecule type" value="Genomic_DNA"/>
</dbReference>
<evidence type="ECO:0000313" key="3">
    <source>
        <dbReference type="EMBL" id="ORX72760.1"/>
    </source>
</evidence>
<keyword evidence="4" id="KW-1185">Reference proteome</keyword>
<accession>A0A1Y1WGS3</accession>
<feature type="transmembrane region" description="Helical" evidence="2">
    <location>
        <begin position="71"/>
        <end position="88"/>
    </location>
</feature>
<sequence length="155" mass="17957">MRFARLHRMLLDRQRRRLLTAEHTIHCRLRSLSFAQVLFWPLDTAHSLLRLNGIKTIGRLSSDRGNPREFWYVLLVFFAYLVIATATHKYRLRRAEAKAAASKEAKRQMADKCRRAKPWLAAPRQDPATDPASHSAKIAPGHRLPPVKRRHSCCI</sequence>
<evidence type="ECO:0000313" key="4">
    <source>
        <dbReference type="Proteomes" id="UP000193922"/>
    </source>
</evidence>
<dbReference type="RefSeq" id="XP_040746100.1">
    <property type="nucleotide sequence ID" value="XM_040890097.1"/>
</dbReference>
<keyword evidence="2" id="KW-1133">Transmembrane helix</keyword>
<dbReference type="AlphaFoldDB" id="A0A1Y1WGS3"/>
<dbReference type="GeneID" id="63806745"/>